<dbReference type="WBParaSite" id="GPLIN_001123200">
    <property type="protein sequence ID" value="GPLIN_001123200"/>
    <property type="gene ID" value="GPLIN_001123200"/>
</dbReference>
<protein>
    <submittedName>
        <fullName evidence="3">Secreted protein</fullName>
    </submittedName>
</protein>
<dbReference type="Proteomes" id="UP000050741">
    <property type="component" value="Unassembled WGS sequence"/>
</dbReference>
<sequence length="154" mass="16944">MQSLQIVSIYTMIHFEGIEFKGEARTPSPKLKNLAVGLSQFGTALRVSPNRKCNGGASPQESCLSDRRNSPNQPKNSKVRLYFSHCEAVQQWPQHRRHEQGISPRVLCPLLFILCCLCGLQSAGSACCADGALNTGAVKRLVDDISMKLRKTLS</sequence>
<evidence type="ECO:0000256" key="1">
    <source>
        <dbReference type="SAM" id="MobiDB-lite"/>
    </source>
</evidence>
<accession>A0A183CEC8</accession>
<keyword evidence="2" id="KW-1185">Reference proteome</keyword>
<feature type="region of interest" description="Disordered" evidence="1">
    <location>
        <begin position="52"/>
        <end position="77"/>
    </location>
</feature>
<evidence type="ECO:0000313" key="3">
    <source>
        <dbReference type="WBParaSite" id="GPLIN_001123200"/>
    </source>
</evidence>
<reference evidence="2" key="1">
    <citation type="submission" date="2014-05" db="EMBL/GenBank/DDBJ databases">
        <title>The genome and life-stage specific transcriptomes of Globodera pallida elucidate key aspects of plant parasitism by a cyst nematode.</title>
        <authorList>
            <person name="Cotton J.A."/>
            <person name="Lilley C.J."/>
            <person name="Jones L.M."/>
            <person name="Kikuchi T."/>
            <person name="Reid A.J."/>
            <person name="Thorpe P."/>
            <person name="Tsai I.J."/>
            <person name="Beasley H."/>
            <person name="Blok V."/>
            <person name="Cock P.J.A."/>
            <person name="Van den Akker S.E."/>
            <person name="Holroyd N."/>
            <person name="Hunt M."/>
            <person name="Mantelin S."/>
            <person name="Naghra H."/>
            <person name="Pain A."/>
            <person name="Palomares-Rius J.E."/>
            <person name="Zarowiecki M."/>
            <person name="Berriman M."/>
            <person name="Jones J.T."/>
            <person name="Urwin P.E."/>
        </authorList>
    </citation>
    <scope>NUCLEOTIDE SEQUENCE [LARGE SCALE GENOMIC DNA]</scope>
    <source>
        <strain evidence="2">Lindley</strain>
    </source>
</reference>
<name>A0A183CEC8_GLOPA</name>
<proteinExistence type="predicted"/>
<evidence type="ECO:0000313" key="2">
    <source>
        <dbReference type="Proteomes" id="UP000050741"/>
    </source>
</evidence>
<organism evidence="2 3">
    <name type="scientific">Globodera pallida</name>
    <name type="common">Potato cyst nematode worm</name>
    <name type="synonym">Heterodera pallida</name>
    <dbReference type="NCBI Taxonomy" id="36090"/>
    <lineage>
        <taxon>Eukaryota</taxon>
        <taxon>Metazoa</taxon>
        <taxon>Ecdysozoa</taxon>
        <taxon>Nematoda</taxon>
        <taxon>Chromadorea</taxon>
        <taxon>Rhabditida</taxon>
        <taxon>Tylenchina</taxon>
        <taxon>Tylenchomorpha</taxon>
        <taxon>Tylenchoidea</taxon>
        <taxon>Heteroderidae</taxon>
        <taxon>Heteroderinae</taxon>
        <taxon>Globodera</taxon>
    </lineage>
</organism>
<reference evidence="3" key="2">
    <citation type="submission" date="2016-06" db="UniProtKB">
        <authorList>
            <consortium name="WormBaseParasite"/>
        </authorList>
    </citation>
    <scope>IDENTIFICATION</scope>
</reference>
<dbReference type="AlphaFoldDB" id="A0A183CEC8"/>